<feature type="transmembrane region" description="Helical" evidence="1">
    <location>
        <begin position="92"/>
        <end position="109"/>
    </location>
</feature>
<keyword evidence="1" id="KW-0472">Membrane</keyword>
<dbReference type="GO" id="GO:0030436">
    <property type="term" value="P:asexual sporulation"/>
    <property type="evidence" value="ECO:0007669"/>
    <property type="project" value="InterPro"/>
</dbReference>
<sequence>MEYELYIDVFFLENFMMDHLLLLLVGRILKSSATPGRTALGALAGSALFCAAVAAPLPCPVIKFFVFHAGISTAMLRLALRVPWGRQMARALGILYGAGFLLGGILSSLSQYRAFVEVGSLFFALAVGSYYAASGILWLLSLAGRRARCRRTADLYWEGRHLQVPAVIDTGNALTDPVSGEPVSILERTAAEELFGGQLPEGLRFIPYRSVGKKEGVLPAVRLGRLCVSGEGEQWTEGPLVGISDEDLSSDGTYRMLLHPDL</sequence>
<reference evidence="2" key="2">
    <citation type="journal article" date="2021" name="Sci. Rep.">
        <title>The distribution of antibiotic resistance genes in chicken gut microbiota commensals.</title>
        <authorList>
            <person name="Juricova H."/>
            <person name="Matiasovicova J."/>
            <person name="Kubasova T."/>
            <person name="Cejkova D."/>
            <person name="Rychlik I."/>
        </authorList>
    </citation>
    <scope>NUCLEOTIDE SEQUENCE</scope>
    <source>
        <strain evidence="2">An582</strain>
    </source>
</reference>
<organism evidence="2 3">
    <name type="scientific">Mordavella massiliensis</name>
    <dbReference type="NCBI Taxonomy" id="1871024"/>
    <lineage>
        <taxon>Bacteria</taxon>
        <taxon>Bacillati</taxon>
        <taxon>Bacillota</taxon>
        <taxon>Clostridia</taxon>
        <taxon>Eubacteriales</taxon>
        <taxon>Clostridiaceae</taxon>
        <taxon>Mordavella</taxon>
    </lineage>
</organism>
<keyword evidence="1" id="KW-1133">Transmembrane helix</keyword>
<dbReference type="RefSeq" id="WP_204906696.1">
    <property type="nucleotide sequence ID" value="NZ_JACJKS010000010.1"/>
</dbReference>
<dbReference type="Proteomes" id="UP000705508">
    <property type="component" value="Unassembled WGS sequence"/>
</dbReference>
<proteinExistence type="predicted"/>
<feature type="transmembrane region" description="Helical" evidence="1">
    <location>
        <begin position="121"/>
        <end position="142"/>
    </location>
</feature>
<dbReference type="EMBL" id="JACJKS010000010">
    <property type="protein sequence ID" value="MBM6948691.1"/>
    <property type="molecule type" value="Genomic_DNA"/>
</dbReference>
<gene>
    <name evidence="2" type="ORF">H6A20_08515</name>
</gene>
<dbReference type="GO" id="GO:0004190">
    <property type="term" value="F:aspartic-type endopeptidase activity"/>
    <property type="evidence" value="ECO:0007669"/>
    <property type="project" value="InterPro"/>
</dbReference>
<dbReference type="InterPro" id="IPR005081">
    <property type="entry name" value="SpoIIGA"/>
</dbReference>
<dbReference type="Pfam" id="PF03419">
    <property type="entry name" value="Peptidase_U4"/>
    <property type="match status" value="1"/>
</dbReference>
<reference evidence="2" key="1">
    <citation type="submission" date="2020-08" db="EMBL/GenBank/DDBJ databases">
        <authorList>
            <person name="Cejkova D."/>
            <person name="Kubasova T."/>
            <person name="Jahodarova E."/>
            <person name="Rychlik I."/>
        </authorList>
    </citation>
    <scope>NUCLEOTIDE SEQUENCE</scope>
    <source>
        <strain evidence="2">An582</strain>
    </source>
</reference>
<protein>
    <submittedName>
        <fullName evidence="2">Sigma-E processing peptidase SpoIIGA</fullName>
    </submittedName>
</protein>
<evidence type="ECO:0000313" key="3">
    <source>
        <dbReference type="Proteomes" id="UP000705508"/>
    </source>
</evidence>
<dbReference type="GO" id="GO:0006508">
    <property type="term" value="P:proteolysis"/>
    <property type="evidence" value="ECO:0007669"/>
    <property type="project" value="InterPro"/>
</dbReference>
<comment type="caution">
    <text evidence="2">The sequence shown here is derived from an EMBL/GenBank/DDBJ whole genome shotgun (WGS) entry which is preliminary data.</text>
</comment>
<dbReference type="AlphaFoldDB" id="A0A938XBW6"/>
<evidence type="ECO:0000313" key="2">
    <source>
        <dbReference type="EMBL" id="MBM6948691.1"/>
    </source>
</evidence>
<evidence type="ECO:0000256" key="1">
    <source>
        <dbReference type="SAM" id="Phobius"/>
    </source>
</evidence>
<accession>A0A938XBW6</accession>
<keyword evidence="1" id="KW-0812">Transmembrane</keyword>
<name>A0A938XBW6_9CLOT</name>